<gene>
    <name evidence="12" type="ORF">OM076_13500</name>
</gene>
<dbReference type="SUPFAM" id="SSF144083">
    <property type="entry name" value="Magnesium transport protein CorA, transmembrane region"/>
    <property type="match status" value="1"/>
</dbReference>
<evidence type="ECO:0000313" key="12">
    <source>
        <dbReference type="EMBL" id="MDA0161287.1"/>
    </source>
</evidence>
<protein>
    <recommendedName>
        <fullName evidence="14">Magnesium transporter CorA family protein</fullName>
    </recommendedName>
</protein>
<keyword evidence="10 11" id="KW-0472">Membrane</keyword>
<dbReference type="RefSeq" id="WP_270040487.1">
    <property type="nucleotide sequence ID" value="NZ_JAPDOD010000011.1"/>
</dbReference>
<keyword evidence="7" id="KW-0862">Zinc</keyword>
<dbReference type="GO" id="GO:0015095">
    <property type="term" value="F:magnesium ion transmembrane transporter activity"/>
    <property type="evidence" value="ECO:0007669"/>
    <property type="project" value="TreeGrafter"/>
</dbReference>
<dbReference type="GO" id="GO:0000287">
    <property type="term" value="F:magnesium ion binding"/>
    <property type="evidence" value="ECO:0007669"/>
    <property type="project" value="TreeGrafter"/>
</dbReference>
<dbReference type="Gene3D" id="1.20.58.340">
    <property type="entry name" value="Magnesium transport protein CorA, transmembrane region"/>
    <property type="match status" value="1"/>
</dbReference>
<keyword evidence="3" id="KW-0813">Transport</keyword>
<dbReference type="AlphaFoldDB" id="A0A9X3MTP5"/>
<dbReference type="Proteomes" id="UP001149140">
    <property type="component" value="Unassembled WGS sequence"/>
</dbReference>
<keyword evidence="9" id="KW-0406">Ion transport</keyword>
<dbReference type="PANTHER" id="PTHR46494:SF3">
    <property type="entry name" value="ZINC TRANSPORT PROTEIN ZNTB"/>
    <property type="match status" value="1"/>
</dbReference>
<feature type="transmembrane region" description="Helical" evidence="11">
    <location>
        <begin position="394"/>
        <end position="412"/>
    </location>
</feature>
<sequence>MTNLQADRATAEALAEEVAASTSSRRTWRKVTTLLDRFGVHRLTTPVRHRIAEALDVAGLLVEPPFTEVERYGTVRLSLRGRSSPETNLPIAAADEAIRVTFWRAGQPPRELMFSAARAGDGVLWLDVDVSQLSEASALLGLLQPLCENQLNLAMLEDLFEADSLPKVRAYTEDTAVRCVSSFAVRAEEDEANPDNVDESKAGSLVFQPVEFLAGERWLVSCWHRARITRDGADEAGELTPEDHSSLVEEIAERWPASGLSSAGDLGLMVLYELARTYTRSRRVLYAWHDQWELDFFRRRERTETVTLLRMRGLIAHLKEHLEALNQPGMSKNPRLVWFAHATDGVEAERIDDIIDRALANLRALGDTLRASIDLHATLAFAQQSRRAEHFQELVAIVAAVVLIPTLVAGIFGANTRLPGEGTWLGFGLMIAAMVLSGVLAYAAIRGQRGRGHRK</sequence>
<dbReference type="InterPro" id="IPR045861">
    <property type="entry name" value="CorA_cytoplasmic_dom"/>
</dbReference>
<evidence type="ECO:0000256" key="3">
    <source>
        <dbReference type="ARBA" id="ARBA00022448"/>
    </source>
</evidence>
<evidence type="ECO:0000256" key="11">
    <source>
        <dbReference type="SAM" id="Phobius"/>
    </source>
</evidence>
<evidence type="ECO:0000313" key="13">
    <source>
        <dbReference type="Proteomes" id="UP001149140"/>
    </source>
</evidence>
<keyword evidence="8 11" id="KW-1133">Transmembrane helix</keyword>
<evidence type="ECO:0000256" key="5">
    <source>
        <dbReference type="ARBA" id="ARBA00022519"/>
    </source>
</evidence>
<keyword evidence="13" id="KW-1185">Reference proteome</keyword>
<organism evidence="12 13">
    <name type="scientific">Solirubrobacter ginsenosidimutans</name>
    <dbReference type="NCBI Taxonomy" id="490573"/>
    <lineage>
        <taxon>Bacteria</taxon>
        <taxon>Bacillati</taxon>
        <taxon>Actinomycetota</taxon>
        <taxon>Thermoleophilia</taxon>
        <taxon>Solirubrobacterales</taxon>
        <taxon>Solirubrobacteraceae</taxon>
        <taxon>Solirubrobacter</taxon>
    </lineage>
</organism>
<evidence type="ECO:0000256" key="8">
    <source>
        <dbReference type="ARBA" id="ARBA00022989"/>
    </source>
</evidence>
<dbReference type="InterPro" id="IPR045863">
    <property type="entry name" value="CorA_TM1_TM2"/>
</dbReference>
<dbReference type="EMBL" id="JAPDOD010000011">
    <property type="protein sequence ID" value="MDA0161287.1"/>
    <property type="molecule type" value="Genomic_DNA"/>
</dbReference>
<accession>A0A9X3MTP5</accession>
<proteinExistence type="inferred from homology"/>
<keyword evidence="6 11" id="KW-0812">Transmembrane</keyword>
<dbReference type="SUPFAM" id="SSF143865">
    <property type="entry name" value="CorA soluble domain-like"/>
    <property type="match status" value="1"/>
</dbReference>
<comment type="subcellular location">
    <subcellularLocation>
        <location evidence="1">Cell membrane</location>
        <topology evidence="1">Multi-pass membrane protein</topology>
    </subcellularLocation>
</comment>
<feature type="transmembrane region" description="Helical" evidence="11">
    <location>
        <begin position="424"/>
        <end position="445"/>
    </location>
</feature>
<evidence type="ECO:0000256" key="7">
    <source>
        <dbReference type="ARBA" id="ARBA00022833"/>
    </source>
</evidence>
<dbReference type="InterPro" id="IPR002523">
    <property type="entry name" value="MgTranspt_CorA/ZnTranspt_ZntB"/>
</dbReference>
<evidence type="ECO:0000256" key="4">
    <source>
        <dbReference type="ARBA" id="ARBA00022475"/>
    </source>
</evidence>
<dbReference type="Pfam" id="PF01544">
    <property type="entry name" value="CorA"/>
    <property type="match status" value="1"/>
</dbReference>
<evidence type="ECO:0000256" key="9">
    <source>
        <dbReference type="ARBA" id="ARBA00023065"/>
    </source>
</evidence>
<dbReference type="PANTHER" id="PTHR46494">
    <property type="entry name" value="CORA FAMILY METAL ION TRANSPORTER (EUROFUNG)"/>
    <property type="match status" value="1"/>
</dbReference>
<comment type="caution">
    <text evidence="12">The sequence shown here is derived from an EMBL/GenBank/DDBJ whole genome shotgun (WGS) entry which is preliminary data.</text>
</comment>
<name>A0A9X3MTP5_9ACTN</name>
<dbReference type="GO" id="GO:0005886">
    <property type="term" value="C:plasma membrane"/>
    <property type="evidence" value="ECO:0007669"/>
    <property type="project" value="UniProtKB-SubCell"/>
</dbReference>
<evidence type="ECO:0000256" key="1">
    <source>
        <dbReference type="ARBA" id="ARBA00004651"/>
    </source>
</evidence>
<dbReference type="GO" id="GO:0050897">
    <property type="term" value="F:cobalt ion binding"/>
    <property type="evidence" value="ECO:0007669"/>
    <property type="project" value="TreeGrafter"/>
</dbReference>
<evidence type="ECO:0000256" key="6">
    <source>
        <dbReference type="ARBA" id="ARBA00022692"/>
    </source>
</evidence>
<reference evidence="12" key="1">
    <citation type="submission" date="2022-10" db="EMBL/GenBank/DDBJ databases">
        <title>The WGS of Solirubrobacter ginsenosidimutans DSM 21036.</title>
        <authorList>
            <person name="Jiang Z."/>
        </authorList>
    </citation>
    <scope>NUCLEOTIDE SEQUENCE</scope>
    <source>
        <strain evidence="12">DSM 21036</strain>
    </source>
</reference>
<comment type="similarity">
    <text evidence="2">Belongs to the CorA metal ion transporter (MIT) (TC 1.A.35) family.</text>
</comment>
<dbReference type="GO" id="GO:0015087">
    <property type="term" value="F:cobalt ion transmembrane transporter activity"/>
    <property type="evidence" value="ECO:0007669"/>
    <property type="project" value="TreeGrafter"/>
</dbReference>
<evidence type="ECO:0000256" key="2">
    <source>
        <dbReference type="ARBA" id="ARBA00009765"/>
    </source>
</evidence>
<evidence type="ECO:0008006" key="14">
    <source>
        <dbReference type="Google" id="ProtNLM"/>
    </source>
</evidence>
<keyword evidence="4" id="KW-1003">Cell membrane</keyword>
<keyword evidence="5" id="KW-0997">Cell inner membrane</keyword>
<evidence type="ECO:0000256" key="10">
    <source>
        <dbReference type="ARBA" id="ARBA00023136"/>
    </source>
</evidence>